<dbReference type="STRING" id="1114972.FD35_GL000006"/>
<dbReference type="AlphaFoldDB" id="A0A0R1RV68"/>
<dbReference type="eggNOG" id="COG2957">
    <property type="taxonomic scope" value="Bacteria"/>
</dbReference>
<sequence>MKLTTLPPTSGVRFVAEFERQQDAYLIWPERPDNWRDGAKPAQRAFTKLANLIGKYEQTTMLVSSKQYLNARHLLDDHIRVLEMSSNDAFIKDTGPIYVEVEGELQAIDFGFNAWGGLLDGLYFPWDQDQLISGKLAELNNIPYYVEHNLIVEGCSIITDGQGTLITTEDVLLSEGRNPGQSKSEVEMMLKRYLGVKKIIWLKHGFFLDETNGAVDNIVNFIAPGEVVITWTEDEQDPMYQTVRQIERALLKAKDAYNRALKIHHLSMPKVQTVGKVESESIDPINGLLPRTPGQRLTTSYVNYVLINDAVIVPQFGDSNDAVAVDKLQGLFPKRRVLPFNAHEMILGGGGLHTVVHTRPDTSYLGGE</sequence>
<evidence type="ECO:0000313" key="3">
    <source>
        <dbReference type="Proteomes" id="UP000051999"/>
    </source>
</evidence>
<evidence type="ECO:0000256" key="1">
    <source>
        <dbReference type="ARBA" id="ARBA00022801"/>
    </source>
</evidence>
<dbReference type="PANTHER" id="PTHR31377">
    <property type="entry name" value="AGMATINE DEIMINASE-RELATED"/>
    <property type="match status" value="1"/>
</dbReference>
<keyword evidence="1" id="KW-0378">Hydrolase</keyword>
<dbReference type="Proteomes" id="UP000051999">
    <property type="component" value="Unassembled WGS sequence"/>
</dbReference>
<comment type="caution">
    <text evidence="2">The sequence shown here is derived from an EMBL/GenBank/DDBJ whole genome shotgun (WGS) entry which is preliminary data.</text>
</comment>
<accession>A0A0R1RV68</accession>
<dbReference type="Gene3D" id="3.75.10.10">
    <property type="entry name" value="L-arginine/glycine Amidinotransferase, Chain A"/>
    <property type="match status" value="1"/>
</dbReference>
<dbReference type="InterPro" id="IPR017754">
    <property type="entry name" value="Agmatine_deiminase"/>
</dbReference>
<name>A0A0R1RV68_9LACO</name>
<proteinExistence type="predicted"/>
<dbReference type="NCBIfam" id="TIGR03380">
    <property type="entry name" value="agmatine_aguA"/>
    <property type="match status" value="1"/>
</dbReference>
<dbReference type="InterPro" id="IPR007466">
    <property type="entry name" value="Peptidyl-Arg-deiminase_porph"/>
</dbReference>
<dbReference type="GO" id="GO:0009446">
    <property type="term" value="P:putrescine biosynthetic process"/>
    <property type="evidence" value="ECO:0007669"/>
    <property type="project" value="InterPro"/>
</dbReference>
<organism evidence="2 3">
    <name type="scientific">Furfurilactobacillus rossiae DSM 15814</name>
    <dbReference type="NCBI Taxonomy" id="1114972"/>
    <lineage>
        <taxon>Bacteria</taxon>
        <taxon>Bacillati</taxon>
        <taxon>Bacillota</taxon>
        <taxon>Bacilli</taxon>
        <taxon>Lactobacillales</taxon>
        <taxon>Lactobacillaceae</taxon>
        <taxon>Furfurilactobacillus</taxon>
    </lineage>
</organism>
<evidence type="ECO:0000313" key="2">
    <source>
        <dbReference type="EMBL" id="KRL57003.1"/>
    </source>
</evidence>
<reference evidence="2 3" key="1">
    <citation type="journal article" date="2015" name="Genome Announc.">
        <title>Expanding the biotechnology potential of lactobacilli through comparative genomics of 213 strains and associated genera.</title>
        <authorList>
            <person name="Sun Z."/>
            <person name="Harris H.M."/>
            <person name="McCann A."/>
            <person name="Guo C."/>
            <person name="Argimon S."/>
            <person name="Zhang W."/>
            <person name="Yang X."/>
            <person name="Jeffery I.B."/>
            <person name="Cooney J.C."/>
            <person name="Kagawa T.F."/>
            <person name="Liu W."/>
            <person name="Song Y."/>
            <person name="Salvetti E."/>
            <person name="Wrobel A."/>
            <person name="Rasinkangas P."/>
            <person name="Parkhill J."/>
            <person name="Rea M.C."/>
            <person name="O'Sullivan O."/>
            <person name="Ritari J."/>
            <person name="Douillard F.P."/>
            <person name="Paul Ross R."/>
            <person name="Yang R."/>
            <person name="Briner A.E."/>
            <person name="Felis G.E."/>
            <person name="de Vos W.M."/>
            <person name="Barrangou R."/>
            <person name="Klaenhammer T.R."/>
            <person name="Caufield P.W."/>
            <person name="Cui Y."/>
            <person name="Zhang H."/>
            <person name="O'Toole P.W."/>
        </authorList>
    </citation>
    <scope>NUCLEOTIDE SEQUENCE [LARGE SCALE GENOMIC DNA]</scope>
    <source>
        <strain evidence="2 3">DSM 15814</strain>
    </source>
</reference>
<dbReference type="EMBL" id="AZFF01000001">
    <property type="protein sequence ID" value="KRL57003.1"/>
    <property type="molecule type" value="Genomic_DNA"/>
</dbReference>
<keyword evidence="3" id="KW-1185">Reference proteome</keyword>
<dbReference type="GO" id="GO:0047632">
    <property type="term" value="F:agmatine deiminase activity"/>
    <property type="evidence" value="ECO:0007669"/>
    <property type="project" value="InterPro"/>
</dbReference>
<dbReference type="Pfam" id="PF04371">
    <property type="entry name" value="PAD_porph"/>
    <property type="match status" value="1"/>
</dbReference>
<gene>
    <name evidence="2" type="ORF">FD35_GL000006</name>
</gene>
<dbReference type="RefSeq" id="WP_017262101.1">
    <property type="nucleotide sequence ID" value="NZ_AUAW01000001.1"/>
</dbReference>
<dbReference type="GO" id="GO:0004668">
    <property type="term" value="F:protein-arginine deiminase activity"/>
    <property type="evidence" value="ECO:0007669"/>
    <property type="project" value="InterPro"/>
</dbReference>
<dbReference type="OrthoDB" id="9808013at2"/>
<protein>
    <submittedName>
        <fullName evidence="2">Peptidylarginine deiminase-like protein</fullName>
    </submittedName>
</protein>
<dbReference type="PATRIC" id="fig|1114972.6.peg.6"/>
<dbReference type="PANTHER" id="PTHR31377:SF0">
    <property type="entry name" value="AGMATINE DEIMINASE-RELATED"/>
    <property type="match status" value="1"/>
</dbReference>
<dbReference type="SUPFAM" id="SSF55909">
    <property type="entry name" value="Pentein"/>
    <property type="match status" value="1"/>
</dbReference>